<dbReference type="PANTHER" id="PTHR36932">
    <property type="entry name" value="CAPSULAR POLYSACCHARIDE BIOSYNTHESIS PROTEIN"/>
    <property type="match status" value="1"/>
</dbReference>
<dbReference type="AlphaFoldDB" id="E4Q4H9"/>
<sequence length="448" mass="52686">MNAFFIRNIIFPLMEKFKGNTIRKKFKFLQELCYSSKQEIESFQKEELKNLLLYCIENVPAYKGFKYLKEKIEKDPSEAIGEFPVLEKKNFIKNFDYYLSERVDISKCILNRTGGSTGEPVKFYMDRETVEWYEAARYLGLSWWGINIGDRCLMLWASRNDIRNSNNLKEKIKERFLKNRIIISSWDINEKNLKEIIRKIKRFKPLYIYAYPSAVYKLAYLLNENGVVFDLKLKGVVTTAENLYEYQRELIQKVFKCPVINEYGARDAGIIAYQCPHGKIHVMSPNIYLEFVKTESLDEKRRILLATDLHNFVMPRLRYKLGDIVSVDEEGCDCNIAFPVIKEIDGREDEVLITRSGKCYDSHFLTTIMREMEVESILQYQLIQHSLDNLTLKIIKSDKFNENEIHKILKLISEKMDGAKVDVEYVNSIETGPSGKTRYVIREFNFSK</sequence>
<dbReference type="STRING" id="632518.Calow_1720"/>
<reference evidence="1 2" key="2">
    <citation type="journal article" date="2011" name="J. Bacteriol.">
        <title>Complete genome sequences for the anaerobic, extremely thermophilic plant biomass-degrading bacteria Caldicellulosiruptor hydrothermalis, Caldicellulosiruptor kristjanssonii, Caldicellulosiruptor kronotskyensis, Caldicellulosiruptor owensenis, and Caldicellulosiruptor lactoaceticus.</title>
        <authorList>
            <person name="Blumer-Schuette S.E."/>
            <person name="Ozdemir I."/>
            <person name="Mistry D."/>
            <person name="Lucas S."/>
            <person name="Lapidus A."/>
            <person name="Cheng J.F."/>
            <person name="Goodwin L.A."/>
            <person name="Pitluck S."/>
            <person name="Land M.L."/>
            <person name="Hauser L.J."/>
            <person name="Woyke T."/>
            <person name="Mikhailova N."/>
            <person name="Pati A."/>
            <person name="Kyrpides N.C."/>
            <person name="Ivanova N."/>
            <person name="Detter J.C."/>
            <person name="Walston-Davenport K."/>
            <person name="Han S."/>
            <person name="Adams M.W."/>
            <person name="Kelly R.M."/>
        </authorList>
    </citation>
    <scope>NUCLEOTIDE SEQUENCE [LARGE SCALE GENOMIC DNA]</scope>
    <source>
        <strain evidence="2">ATCC 700167 / DSM 13100 / OL</strain>
    </source>
</reference>
<accession>E4Q4H9</accession>
<dbReference type="PANTHER" id="PTHR36932:SF1">
    <property type="entry name" value="CAPSULAR POLYSACCHARIDE BIOSYNTHESIS PROTEIN"/>
    <property type="match status" value="1"/>
</dbReference>
<evidence type="ECO:0000313" key="2">
    <source>
        <dbReference type="Proteomes" id="UP000006889"/>
    </source>
</evidence>
<reference key="1">
    <citation type="submission" date="2010-09" db="EMBL/GenBank/DDBJ databases">
        <title>Complete sequence of Caldicellulosiruptor owensensis OL.</title>
        <authorList>
            <consortium name="US DOE Joint Genome Institute"/>
            <person name="Lucas S."/>
            <person name="Copeland A."/>
            <person name="Lapidus A."/>
            <person name="Cheng J.-F."/>
            <person name="Bruce D."/>
            <person name="Goodwin L."/>
            <person name="Pitluck S."/>
            <person name="Davenport K."/>
            <person name="Detter J.C."/>
            <person name="Han C."/>
            <person name="Tapia R."/>
            <person name="Land M."/>
            <person name="Hauser L."/>
            <person name="Chang Y.-J."/>
            <person name="Jeffries C."/>
            <person name="Kyrpides N."/>
            <person name="Ivanova N."/>
            <person name="Mikhailova N."/>
            <person name="Blumer-Schuette S.E."/>
            <person name="Kelly R.M."/>
            <person name="Woyke T."/>
        </authorList>
    </citation>
    <scope>NUCLEOTIDE SEQUENCE</scope>
    <source>
        <strain>OL</strain>
    </source>
</reference>
<dbReference type="KEGG" id="cow:Calow_1720"/>
<gene>
    <name evidence="1" type="ordered locus">Calow_1720</name>
</gene>
<dbReference type="InterPro" id="IPR042099">
    <property type="entry name" value="ANL_N_sf"/>
</dbReference>
<dbReference type="InterPro" id="IPR053158">
    <property type="entry name" value="CapK_Type1_Caps_Biosynth"/>
</dbReference>
<organism evidence="1 2">
    <name type="scientific">Caldicellulosiruptor owensensis (strain ATCC 700167 / DSM 13100 / OL)</name>
    <dbReference type="NCBI Taxonomy" id="632518"/>
    <lineage>
        <taxon>Bacteria</taxon>
        <taxon>Bacillati</taxon>
        <taxon>Bacillota</taxon>
        <taxon>Bacillota incertae sedis</taxon>
        <taxon>Caldicellulosiruptorales</taxon>
        <taxon>Caldicellulosiruptoraceae</taxon>
        <taxon>Caldicellulosiruptor</taxon>
    </lineage>
</organism>
<dbReference type="HOGENOM" id="CLU_035301_5_2_9"/>
<dbReference type="OrthoDB" id="580775at2"/>
<protein>
    <submittedName>
        <fullName evidence="1">Coenzyme F390 synthetase-like protein</fullName>
    </submittedName>
</protein>
<name>E4Q4H9_CALOW</name>
<evidence type="ECO:0000313" key="1">
    <source>
        <dbReference type="EMBL" id="ADQ05258.1"/>
    </source>
</evidence>
<dbReference type="EMBL" id="CP002216">
    <property type="protein sequence ID" value="ADQ05258.1"/>
    <property type="molecule type" value="Genomic_DNA"/>
</dbReference>
<proteinExistence type="predicted"/>
<keyword evidence="2" id="KW-1185">Reference proteome</keyword>
<dbReference type="eggNOG" id="COG1541">
    <property type="taxonomic scope" value="Bacteria"/>
</dbReference>
<dbReference type="Gene3D" id="3.40.50.12780">
    <property type="entry name" value="N-terminal domain of ligase-like"/>
    <property type="match status" value="1"/>
</dbReference>
<dbReference type="Proteomes" id="UP000006889">
    <property type="component" value="Chromosome"/>
</dbReference>
<dbReference type="SUPFAM" id="SSF56801">
    <property type="entry name" value="Acetyl-CoA synthetase-like"/>
    <property type="match status" value="1"/>
</dbReference>